<evidence type="ECO:0000256" key="4">
    <source>
        <dbReference type="ARBA" id="ARBA00022853"/>
    </source>
</evidence>
<feature type="compositionally biased region" description="Polar residues" evidence="9">
    <location>
        <begin position="1325"/>
        <end position="1341"/>
    </location>
</feature>
<feature type="compositionally biased region" description="Polar residues" evidence="9">
    <location>
        <begin position="1410"/>
        <end position="1429"/>
    </location>
</feature>
<dbReference type="GO" id="GO:0003682">
    <property type="term" value="F:chromatin binding"/>
    <property type="evidence" value="ECO:0007669"/>
    <property type="project" value="TreeGrafter"/>
</dbReference>
<dbReference type="GO" id="GO:0003746">
    <property type="term" value="F:translation elongation factor activity"/>
    <property type="evidence" value="ECO:0007669"/>
    <property type="project" value="UniProtKB-KW"/>
</dbReference>
<comment type="function">
    <text evidence="7">Component of the NuA4 histone acetyltransferase complex which is involved in transcriptional activation of selected genes principally by acetylation of nucleosomal histone H4 and H2A. The NuA4 complex is also involved in DNA repair.</text>
</comment>
<dbReference type="SUPFAM" id="SSF46689">
    <property type="entry name" value="Homeodomain-like"/>
    <property type="match status" value="1"/>
</dbReference>
<dbReference type="GO" id="GO:0006325">
    <property type="term" value="P:chromatin organization"/>
    <property type="evidence" value="ECO:0007669"/>
    <property type="project" value="UniProtKB-KW"/>
</dbReference>
<dbReference type="PANTHER" id="PTHR46459:SF1">
    <property type="entry name" value="E1A-BINDING PROTEIN P400"/>
    <property type="match status" value="1"/>
</dbReference>
<keyword evidence="12" id="KW-0251">Elongation factor</keyword>
<dbReference type="Proteomes" id="UP001310594">
    <property type="component" value="Unassembled WGS sequence"/>
</dbReference>
<dbReference type="Gene3D" id="1.10.10.60">
    <property type="entry name" value="Homeodomain-like"/>
    <property type="match status" value="1"/>
</dbReference>
<dbReference type="GO" id="GO:0035267">
    <property type="term" value="C:NuA4 histone acetyltransferase complex"/>
    <property type="evidence" value="ECO:0007669"/>
    <property type="project" value="UniProtKB-ARBA"/>
</dbReference>
<sequence>MFDGKRAWSEVLMEERSSAARSRRLALRQLYQVTACLDENTSLTELHNILEQIENNSAPVAAKERDFLDANDLLNGRYFDDSTLAFPSIPQHDGTYASKPSRQPTRSSSYVQAGTTTDGLATEATLTKPTEPARSIAGTAIPDSAEVIATADSELEPALVKRETARQLRAPSGPPGQLAPPSAEDEANLSSATKEMLRGQSPQRPAKSVHLPPQAVQEEALRERREAREDVRRKSDSRPAHLLPPAELASSPSSTVGAYSMTTPMPAQDSPDTSPDSATAHDQVLPPEDLRPSSEEQQEQEEHDRILAAQKDLARKEAFGEVTPDDQLNWEAREAAAREEEEMQAREDVNGPEPDAKNEVDKTDAEQVMEDVQTESATQMPITPATSHDEKPAAQTLAESQDDDGDSITVVPRARLPPLDTGKGSSSAAPPRMTTRVSSGALSRKSFSQPARENSKLSRQASSPEPVSPAVTTRRSQEDAEQVATAHLRTPRRQTRQIDYHTPGNSSLPLQDLAPLKGVAEDPERDYLEPLFRIQAHDSPNSHSKALPDLVKSAHKSLSTEDQFTQLHERMDYRILRRIYQLQNANKWSLRQMERAKEPAQPVTHHDHMMTEMRWMRRDFQGERKMKKSVCAWLAARCSDWVAADGEARNGMQVKVKPAKSQIKAITEEQPPDLDMSGESAPEDDMMPPTPKYENSVPTNLVVVPELTDIVCNLQKMGKLGRALQSLPVVGFERPKEEARIKPLNEVSKFVEGKVLPKAMGPLRKRSRFEYADDAEELDDEPNAKRPHFDRDQPPEDQEVALFHPDNKPIRDRLHANNAFRPPSEFVMPGTTFYEFRNGSQWVWEDDQKLRKLAKEYSFNWSLIADEMTLTSRYKSSADRRTPWECFERWVELEQLPAEMRKTMYFKTWFQRLEQSQQASERRYQSQVQHIQAQAQGQNGAQTQVPQRRRTIPTRVEKRKNTRYLWLVEAMRKNAKKRENNAYKQAEAQRAAAQRKLQNDNNTQPRAGPRMTPQEFSKKRQERDLQIAEAQRIHRLKMMDAQQRQLMQARGQQPGGAAAQQRPGTSGGTQQHGQMQNNGQPGAVNMNGQLPQQARPPLPMATRNGHLAVPQVNAQGIPQAQMQPGSMSQQQQHQQMARLAQANAHQQNARYGAQQYQMANGAMASPGGNMTTAQQLQNNQALLAQMSAQSHNQQSQAASMTNGHAMSASPSMPPPPTPHSQQAQPQQLSSGHVPALMLIKNTLRQKNPNLSEEQLNNMATSELRQQSQSQTQSTSQARQNAMNAAAGIPPSSHPNTMQPAYGHNQQAFQNNAQSSNGNAAYMNGDGNSAQQQAMSGTNHSPQAATAYAAQMRRQAQSQMLNRMQSSPNGTHAQLAGSPSLAHVSPSMAPASPSLAYAGMGGQMAGMNGARPSSRSNTPAMPRMGSSNSVPMAGGMQSPGGLAQSSPRMQTNMAR</sequence>
<evidence type="ECO:0000259" key="11">
    <source>
        <dbReference type="PROSITE" id="PS51204"/>
    </source>
</evidence>
<dbReference type="PANTHER" id="PTHR46459">
    <property type="entry name" value="E1A-BINDING PROTEIN P400-RELATED"/>
    <property type="match status" value="1"/>
</dbReference>
<feature type="region of interest" description="Disordered" evidence="9">
    <location>
        <begin position="773"/>
        <end position="796"/>
    </location>
</feature>
<feature type="region of interest" description="Disordered" evidence="9">
    <location>
        <begin position="668"/>
        <end position="689"/>
    </location>
</feature>
<feature type="compositionally biased region" description="Basic and acidic residues" evidence="9">
    <location>
        <begin position="782"/>
        <end position="794"/>
    </location>
</feature>
<feature type="compositionally biased region" description="Polar residues" evidence="9">
    <location>
        <begin position="255"/>
        <end position="277"/>
    </location>
</feature>
<evidence type="ECO:0000256" key="3">
    <source>
        <dbReference type="ARBA" id="ARBA00022763"/>
    </source>
</evidence>
<feature type="compositionally biased region" description="Low complexity" evidence="9">
    <location>
        <begin position="1120"/>
        <end position="1142"/>
    </location>
</feature>
<comment type="caution">
    <text evidence="12">The sequence shown here is derived from an EMBL/GenBank/DDBJ whole genome shotgun (WGS) entry which is preliminary data.</text>
</comment>
<gene>
    <name evidence="12" type="primary">eaf1</name>
    <name evidence="12" type="ORF">LTR97_010045</name>
</gene>
<dbReference type="CDD" id="cd00167">
    <property type="entry name" value="SANT"/>
    <property type="match status" value="1"/>
</dbReference>
<dbReference type="EMBL" id="JAVRQU010000017">
    <property type="protein sequence ID" value="KAK5693476.1"/>
    <property type="molecule type" value="Genomic_DNA"/>
</dbReference>
<feature type="compositionally biased region" description="Low complexity" evidence="9">
    <location>
        <begin position="1219"/>
        <end position="1229"/>
    </location>
</feature>
<feature type="region of interest" description="Disordered" evidence="9">
    <location>
        <begin position="1041"/>
        <end position="1103"/>
    </location>
</feature>
<dbReference type="InterPro" id="IPR014012">
    <property type="entry name" value="HSA_dom"/>
</dbReference>
<reference evidence="12" key="1">
    <citation type="submission" date="2023-08" db="EMBL/GenBank/DDBJ databases">
        <title>Black Yeasts Isolated from many extreme environments.</title>
        <authorList>
            <person name="Coleine C."/>
            <person name="Stajich J.E."/>
            <person name="Selbmann L."/>
        </authorList>
    </citation>
    <scope>NUCLEOTIDE SEQUENCE</scope>
    <source>
        <strain evidence="12">CCFEE 5810</strain>
    </source>
</reference>
<evidence type="ECO:0000313" key="12">
    <source>
        <dbReference type="EMBL" id="KAK5693476.1"/>
    </source>
</evidence>
<feature type="compositionally biased region" description="Polar residues" evidence="9">
    <location>
        <begin position="1360"/>
        <end position="1371"/>
    </location>
</feature>
<feature type="compositionally biased region" description="Polar residues" evidence="9">
    <location>
        <begin position="1068"/>
        <end position="1092"/>
    </location>
</feature>
<evidence type="ECO:0000256" key="1">
    <source>
        <dbReference type="ARBA" id="ARBA00004123"/>
    </source>
</evidence>
<dbReference type="InterPro" id="IPR001005">
    <property type="entry name" value="SANT/Myb"/>
</dbReference>
<feature type="region of interest" description="Disordered" evidence="9">
    <location>
        <begin position="1186"/>
        <end position="1229"/>
    </location>
</feature>
<feature type="compositionally biased region" description="Basic and acidic residues" evidence="9">
    <location>
        <begin position="288"/>
        <end position="319"/>
    </location>
</feature>
<evidence type="ECO:0000256" key="7">
    <source>
        <dbReference type="ARBA" id="ARBA00025178"/>
    </source>
</evidence>
<dbReference type="Pfam" id="PF13921">
    <property type="entry name" value="Myb_DNA-bind_6"/>
    <property type="match status" value="1"/>
</dbReference>
<feature type="compositionally biased region" description="Low complexity" evidence="9">
    <location>
        <begin position="925"/>
        <end position="944"/>
    </location>
</feature>
<dbReference type="PROSITE" id="PS51204">
    <property type="entry name" value="HSA"/>
    <property type="match status" value="1"/>
</dbReference>
<dbReference type="Pfam" id="PF07529">
    <property type="entry name" value="HSA"/>
    <property type="match status" value="1"/>
</dbReference>
<keyword evidence="3" id="KW-0227">DNA damage</keyword>
<feature type="compositionally biased region" description="Low complexity" evidence="9">
    <location>
        <begin position="240"/>
        <end position="254"/>
    </location>
</feature>
<evidence type="ECO:0000313" key="13">
    <source>
        <dbReference type="Proteomes" id="UP001310594"/>
    </source>
</evidence>
<evidence type="ECO:0000259" key="10">
    <source>
        <dbReference type="PROSITE" id="PS50090"/>
    </source>
</evidence>
<feature type="region of interest" description="Disordered" evidence="9">
    <location>
        <begin position="924"/>
        <end position="956"/>
    </location>
</feature>
<feature type="compositionally biased region" description="Basic and acidic residues" evidence="9">
    <location>
        <begin position="219"/>
        <end position="239"/>
    </location>
</feature>
<evidence type="ECO:0000256" key="6">
    <source>
        <dbReference type="ARBA" id="ARBA00023242"/>
    </source>
</evidence>
<keyword evidence="5" id="KW-0234">DNA repair</keyword>
<dbReference type="PROSITE" id="PS50090">
    <property type="entry name" value="MYB_LIKE"/>
    <property type="match status" value="1"/>
</dbReference>
<feature type="compositionally biased region" description="Basic and acidic residues" evidence="9">
    <location>
        <begin position="331"/>
        <end position="365"/>
    </location>
</feature>
<name>A0AAN7VYT6_9PEZI</name>
<accession>A0AAN7VYT6</accession>
<feature type="region of interest" description="Disordered" evidence="9">
    <location>
        <begin position="1259"/>
        <end position="1386"/>
    </location>
</feature>
<feature type="region of interest" description="Disordered" evidence="9">
    <location>
        <begin position="977"/>
        <end position="1023"/>
    </location>
</feature>
<protein>
    <recommendedName>
        <fullName evidence="8">Vacuolar import and degradation protein 21</fullName>
    </recommendedName>
</protein>
<feature type="compositionally biased region" description="Low complexity" evidence="9">
    <location>
        <begin position="1265"/>
        <end position="1276"/>
    </location>
</feature>
<feature type="compositionally biased region" description="Polar residues" evidence="9">
    <location>
        <begin position="435"/>
        <end position="474"/>
    </location>
</feature>
<evidence type="ECO:0000256" key="2">
    <source>
        <dbReference type="ARBA" id="ARBA00008913"/>
    </source>
</evidence>
<dbReference type="GO" id="GO:0006281">
    <property type="term" value="P:DNA repair"/>
    <property type="evidence" value="ECO:0007669"/>
    <property type="project" value="UniProtKB-KW"/>
</dbReference>
<dbReference type="SMART" id="SM00717">
    <property type="entry name" value="SANT"/>
    <property type="match status" value="1"/>
</dbReference>
<evidence type="ECO:0000256" key="5">
    <source>
        <dbReference type="ARBA" id="ARBA00023204"/>
    </source>
</evidence>
<feature type="region of interest" description="Disordered" evidence="9">
    <location>
        <begin position="89"/>
        <end position="139"/>
    </location>
</feature>
<feature type="compositionally biased region" description="Polar residues" evidence="9">
    <location>
        <begin position="1442"/>
        <end position="1454"/>
    </location>
</feature>
<dbReference type="InterPro" id="IPR009057">
    <property type="entry name" value="Homeodomain-like_sf"/>
</dbReference>
<feature type="compositionally biased region" description="Low complexity" evidence="9">
    <location>
        <begin position="1304"/>
        <end position="1320"/>
    </location>
</feature>
<feature type="region of interest" description="Disordered" evidence="9">
    <location>
        <begin position="1407"/>
        <end position="1454"/>
    </location>
</feature>
<evidence type="ECO:0000256" key="9">
    <source>
        <dbReference type="SAM" id="MobiDB-lite"/>
    </source>
</evidence>
<feature type="domain" description="HSA" evidence="11">
    <location>
        <begin position="593"/>
        <end position="668"/>
    </location>
</feature>
<proteinExistence type="inferred from homology"/>
<comment type="similarity">
    <text evidence="2">Belongs to the EAF1 family.</text>
</comment>
<evidence type="ECO:0000256" key="8">
    <source>
        <dbReference type="ARBA" id="ARBA00029670"/>
    </source>
</evidence>
<feature type="region of interest" description="Disordered" evidence="9">
    <location>
        <begin position="1120"/>
        <end position="1146"/>
    </location>
</feature>
<comment type="subcellular location">
    <subcellularLocation>
        <location evidence="1">Nucleus</location>
    </subcellularLocation>
</comment>
<keyword evidence="12" id="KW-0648">Protein biosynthesis</keyword>
<feature type="compositionally biased region" description="Low complexity" evidence="9">
    <location>
        <begin position="982"/>
        <end position="996"/>
    </location>
</feature>
<keyword evidence="4" id="KW-0156">Chromatin regulator</keyword>
<feature type="region of interest" description="Disordered" evidence="9">
    <location>
        <begin position="165"/>
        <end position="511"/>
    </location>
</feature>
<feature type="compositionally biased region" description="Basic residues" evidence="9">
    <location>
        <begin position="947"/>
        <end position="956"/>
    </location>
</feature>
<organism evidence="12 13">
    <name type="scientific">Elasticomyces elasticus</name>
    <dbReference type="NCBI Taxonomy" id="574655"/>
    <lineage>
        <taxon>Eukaryota</taxon>
        <taxon>Fungi</taxon>
        <taxon>Dikarya</taxon>
        <taxon>Ascomycota</taxon>
        <taxon>Pezizomycotina</taxon>
        <taxon>Dothideomycetes</taxon>
        <taxon>Dothideomycetidae</taxon>
        <taxon>Mycosphaerellales</taxon>
        <taxon>Teratosphaeriaceae</taxon>
        <taxon>Elasticomyces</taxon>
    </lineage>
</organism>
<feature type="compositionally biased region" description="Polar residues" evidence="9">
    <location>
        <begin position="374"/>
        <end position="386"/>
    </location>
</feature>
<feature type="compositionally biased region" description="Low complexity" evidence="9">
    <location>
        <begin position="1342"/>
        <end position="1359"/>
    </location>
</feature>
<feature type="compositionally biased region" description="Polar residues" evidence="9">
    <location>
        <begin position="98"/>
        <end position="128"/>
    </location>
</feature>
<feature type="domain" description="Myb-like" evidence="10">
    <location>
        <begin position="834"/>
        <end position="894"/>
    </location>
</feature>
<feature type="compositionally biased region" description="Low complexity" evidence="9">
    <location>
        <begin position="1041"/>
        <end position="1064"/>
    </location>
</feature>
<keyword evidence="6" id="KW-0539">Nucleus</keyword>
<dbReference type="GO" id="GO:0005634">
    <property type="term" value="C:nucleus"/>
    <property type="evidence" value="ECO:0007669"/>
    <property type="project" value="UniProtKB-SubCell"/>
</dbReference>
<feature type="compositionally biased region" description="Low complexity" evidence="9">
    <location>
        <begin position="1186"/>
        <end position="1199"/>
    </location>
</feature>